<dbReference type="Proteomes" id="UP000198432">
    <property type="component" value="Unassembled WGS sequence"/>
</dbReference>
<proteinExistence type="predicted"/>
<protein>
    <recommendedName>
        <fullName evidence="3">MG2 domain-containing protein</fullName>
    </recommendedName>
</protein>
<dbReference type="EMBL" id="FZOQ01000007">
    <property type="protein sequence ID" value="SNS50674.1"/>
    <property type="molecule type" value="Genomic_DNA"/>
</dbReference>
<gene>
    <name evidence="1" type="ORF">SAMN06296052_107177</name>
</gene>
<reference evidence="2" key="1">
    <citation type="submission" date="2017-06" db="EMBL/GenBank/DDBJ databases">
        <authorList>
            <person name="Varghese N."/>
            <person name="Submissions S."/>
        </authorList>
    </citation>
    <scope>NUCLEOTIDE SEQUENCE [LARGE SCALE GENOMIC DNA]</scope>
    <source>
        <strain evidence="2">NKM1</strain>
    </source>
</reference>
<dbReference type="Gene3D" id="2.60.40.1930">
    <property type="match status" value="1"/>
</dbReference>
<accession>A0A239F3J9</accession>
<evidence type="ECO:0000313" key="1">
    <source>
        <dbReference type="EMBL" id="SNS50674.1"/>
    </source>
</evidence>
<evidence type="ECO:0008006" key="3">
    <source>
        <dbReference type="Google" id="ProtNLM"/>
    </source>
</evidence>
<keyword evidence="2" id="KW-1185">Reference proteome</keyword>
<sequence>MVSCFILGLASTVQVFAQDGAIKGIRQSFDSYRKHALQEKLYLHIDRPAYVCGETMRFKVYNVDGTLHQPLSMSKVVYVEVLDAAQQPVLQGKVAMEEGTGNGSFVLPVSLNSGNYTVRAYTNWMKNFSPEFYFQSPVTIVNTFRNQEQERHVAQKPGTYALQLFPEGGNLVAGVSGKVAFKGVDTRTGEGTSFEGELRDQDGNLIITFQPLKFGIGHFTFTPERDQVYTALLKIDGKQVAAQKLPQVYVQGYGLQVEDLNDRQLKITLAAPALPAEQVYLLGHARQMIATSASGTLTPATPATFLVDKSALADGITHFTVFNSQKQPVAERLYFKRPTKELHLKASTEKSSYATREKVSLELMSEAVPEHPASANLSLAVYRLDSLATVPPAAIDAYLWLSSDLKGIIENPSYYFDTQNPDADEALDNLMLTHGWSRFRWEDILNGKEPAYEYVPEYAGHLVRGKVTDNETGAIASGIKAYLAAPGKHIRMYNATSDEKGRIQFELKDFYGPKEIVVQTNTQRDSTYHLEIFNPFSVQYSPLELKELDLTERLRQALTERHLAVQVQHAYQEKYLNLFRNPGVDSVAFYGKPNEQYKLDDYTRFKVMEEVMREYVPGVQVRKRKDGFHFMVKDSPNGNLFYDNPMVLLDGVPVFDIDKIMAFDPLKVKRLDVMTGKYFNGPLTYSGLVSYATYNGDLAGFQLDPRSLLQEYEGLQLEREFYAPVYEEALQQQSRLADFRNLLYWAPDIRLQANSGEKLSFYTSDQPGTYVVVVQGVSKDGRTGSKTFTFKVNQQPL</sequence>
<dbReference type="AlphaFoldDB" id="A0A239F3J9"/>
<evidence type="ECO:0000313" key="2">
    <source>
        <dbReference type="Proteomes" id="UP000198432"/>
    </source>
</evidence>
<organism evidence="1 2">
    <name type="scientific">Pontibacter ummariensis</name>
    <dbReference type="NCBI Taxonomy" id="1610492"/>
    <lineage>
        <taxon>Bacteria</taxon>
        <taxon>Pseudomonadati</taxon>
        <taxon>Bacteroidota</taxon>
        <taxon>Cytophagia</taxon>
        <taxon>Cytophagales</taxon>
        <taxon>Hymenobacteraceae</taxon>
        <taxon>Pontibacter</taxon>
    </lineage>
</organism>
<name>A0A239F3J9_9BACT</name>